<reference evidence="1 2" key="1">
    <citation type="submission" date="2008-11" db="EMBL/GenBank/DDBJ databases">
        <title>Draft genome sequence of Bacteroides pectinophilus (ATCC 43243).</title>
        <authorList>
            <person name="Sudarsanam P."/>
            <person name="Ley R."/>
            <person name="Guruge J."/>
            <person name="Turnbaugh P.J."/>
            <person name="Mahowald M."/>
            <person name="Liep D."/>
            <person name="Gordon J."/>
        </authorList>
    </citation>
    <scope>NUCLEOTIDE SEQUENCE [LARGE SCALE GENOMIC DNA]</scope>
    <source>
        <strain evidence="1 2">ATCC 43243</strain>
    </source>
</reference>
<dbReference type="HOGENOM" id="CLU_3076866_0_0_9"/>
<name>B7AX43_9FIRM</name>
<protein>
    <submittedName>
        <fullName evidence="1">Uncharacterized protein</fullName>
    </submittedName>
</protein>
<proteinExistence type="predicted"/>
<evidence type="ECO:0000313" key="2">
    <source>
        <dbReference type="Proteomes" id="UP000003136"/>
    </source>
</evidence>
<evidence type="ECO:0000313" key="1">
    <source>
        <dbReference type="EMBL" id="EEC56783.1"/>
    </source>
</evidence>
<organism evidence="1 2">
    <name type="scientific">[Bacteroides] pectinophilus ATCC 43243</name>
    <dbReference type="NCBI Taxonomy" id="483218"/>
    <lineage>
        <taxon>Bacteria</taxon>
        <taxon>Bacillati</taxon>
        <taxon>Bacillota</taxon>
        <taxon>Clostridia</taxon>
        <taxon>Eubacteriales</taxon>
    </lineage>
</organism>
<accession>B7AX43</accession>
<dbReference type="AlphaFoldDB" id="B7AX43"/>
<keyword evidence="2" id="KW-1185">Reference proteome</keyword>
<dbReference type="Proteomes" id="UP000003136">
    <property type="component" value="Unassembled WGS sequence"/>
</dbReference>
<reference evidence="1 2" key="2">
    <citation type="submission" date="2008-11" db="EMBL/GenBank/DDBJ databases">
        <authorList>
            <person name="Fulton L."/>
            <person name="Clifton S."/>
            <person name="Fulton B."/>
            <person name="Xu J."/>
            <person name="Minx P."/>
            <person name="Pepin K.H."/>
            <person name="Johnson M."/>
            <person name="Bhonagiri V."/>
            <person name="Nash W.E."/>
            <person name="Mardis E.R."/>
            <person name="Wilson R.K."/>
        </authorList>
    </citation>
    <scope>NUCLEOTIDE SEQUENCE [LARGE SCALE GENOMIC DNA]</scope>
    <source>
        <strain evidence="1 2">ATCC 43243</strain>
    </source>
</reference>
<dbReference type="EMBL" id="ABVQ01000037">
    <property type="protein sequence ID" value="EEC56783.1"/>
    <property type="molecule type" value="Genomic_DNA"/>
</dbReference>
<sequence>MPIPFPHFYFILLKSEQFVFSNITALCHVLLCLYYSPVNSYTYAAACSCIFR</sequence>
<gene>
    <name evidence="1" type="ORF">BACPEC_03292</name>
</gene>
<comment type="caution">
    <text evidence="1">The sequence shown here is derived from an EMBL/GenBank/DDBJ whole genome shotgun (WGS) entry which is preliminary data.</text>
</comment>